<accession>A0AAD9IW42</accession>
<dbReference type="GO" id="GO:0070475">
    <property type="term" value="P:rRNA base methylation"/>
    <property type="evidence" value="ECO:0007669"/>
    <property type="project" value="InterPro"/>
</dbReference>
<dbReference type="EMBL" id="JAODUP010001055">
    <property type="protein sequence ID" value="KAK2141696.1"/>
    <property type="molecule type" value="Genomic_DNA"/>
</dbReference>
<dbReference type="GO" id="GO:0005737">
    <property type="term" value="C:cytoplasm"/>
    <property type="evidence" value="ECO:0007669"/>
    <property type="project" value="TreeGrafter"/>
</dbReference>
<dbReference type="AlphaFoldDB" id="A0AAD9IW42"/>
<comment type="caution">
    <text evidence="3">The sequence shown here is derived from an EMBL/GenBank/DDBJ whole genome shotgun (WGS) entry which is preliminary data.</text>
</comment>
<feature type="domain" description="FDX-ACB" evidence="2">
    <location>
        <begin position="754"/>
        <end position="847"/>
    </location>
</feature>
<reference evidence="3" key="1">
    <citation type="journal article" date="2023" name="Mol. Biol. Evol.">
        <title>Third-Generation Sequencing Reveals the Adaptive Role of the Epigenome in Three Deep-Sea Polychaetes.</title>
        <authorList>
            <person name="Perez M."/>
            <person name="Aroh O."/>
            <person name="Sun Y."/>
            <person name="Lan Y."/>
            <person name="Juniper S.K."/>
            <person name="Young C.R."/>
            <person name="Angers B."/>
            <person name="Qian P.Y."/>
        </authorList>
    </citation>
    <scope>NUCLEOTIDE SEQUENCE</scope>
    <source>
        <strain evidence="3">P08H-3</strain>
    </source>
</reference>
<dbReference type="InterPro" id="IPR005121">
    <property type="entry name" value="Fdx_antiC-bd"/>
</dbReference>
<sequence>MPHFNPVFVRLSRAASHLSSDDIDAIERYVVLLYQRTSALSHVNETRKQMDIKPYNFDRAIDGEITNIHSLKLQSLSHVVEQTSHIIIHALGETSDEELKVELKGTFVSLGLDESNDTIDDKQLEIHVRYYNQGKREVVTDFLERKYTAHQNAKEITDHIIKLSTNLEEKRLKNVFTDNAAQNAERLTPSATRINLRCLFELTAHQMALHELENGQILLLGEGDFSFTVAFIHQLQPNVKVTATCLLSSTHLRQLHPAAEENVDFLLSKGVKVIYEVDATKLQENEHLTSTLFERIIFNFPHVGGKSNIKKNRTLLKDFFASATRKMVDGGDICVTFCRGQGGTPADEPVRDWPDSWQSVAVASYQDLVLREIWPFDIKEYPQYKSTGFRSLDRQFHTDGALTYVFCKCLPLPDPVAPPRFSEVYVDGAKYWIDSAYIASHGMRCLCSKKGHPVEIILSSILDAVKTATDVCVEVKQLTSATIRSPNDISQCYKLLPVTCDSEESLMNKAEDVHCFDSCDLNSSDEFISINATVPSSQTSDHRHHDMSKLYLRGTLLDSVTDELKPDTLHCCYGCVYRRLSFIDCFDLPMKNELLLMLSSSDIEASVTTMMDIIQRTLSVVLGDDYRVMMTQVSDDTEHLLPSHLMSSHLYTIFINGRSASQPATVACNQIQGTGKRAKPDQDSVKYSKSSRSTGYVGMTHHGRQVAILDLDILSMMRYHLPDVRSLWTQDTAILSQFCDLKPADAYRYKPISLYPPLWRHDISFWENPDLQFSERQLMDIIRDVGGDALKCVLLMNVWKDPTTGRRSRCYRQVYQSYEHAISHAFAHKLQNLVRLTLTDRLAVELR</sequence>
<proteinExistence type="predicted"/>
<dbReference type="InterPro" id="IPR019446">
    <property type="entry name" value="BMT5-like"/>
</dbReference>
<evidence type="ECO:0000259" key="2">
    <source>
        <dbReference type="PROSITE" id="PS51447"/>
    </source>
</evidence>
<organism evidence="3 4">
    <name type="scientific">Paralvinella palmiformis</name>
    <dbReference type="NCBI Taxonomy" id="53620"/>
    <lineage>
        <taxon>Eukaryota</taxon>
        <taxon>Metazoa</taxon>
        <taxon>Spiralia</taxon>
        <taxon>Lophotrochozoa</taxon>
        <taxon>Annelida</taxon>
        <taxon>Polychaeta</taxon>
        <taxon>Sedentaria</taxon>
        <taxon>Canalipalpata</taxon>
        <taxon>Terebellida</taxon>
        <taxon>Terebelliformia</taxon>
        <taxon>Alvinellidae</taxon>
        <taxon>Paralvinella</taxon>
    </lineage>
</organism>
<keyword evidence="4" id="KW-1185">Reference proteome</keyword>
<dbReference type="SMART" id="SM00896">
    <property type="entry name" value="FDX-ACB"/>
    <property type="match status" value="1"/>
</dbReference>
<dbReference type="PROSITE" id="PS51447">
    <property type="entry name" value="FDX_ACB"/>
    <property type="match status" value="1"/>
</dbReference>
<evidence type="ECO:0000313" key="3">
    <source>
        <dbReference type="EMBL" id="KAK2141696.1"/>
    </source>
</evidence>
<dbReference type="Pfam" id="PF10354">
    <property type="entry name" value="BMT5-like"/>
    <property type="match status" value="1"/>
</dbReference>
<dbReference type="PANTHER" id="PTHR11538">
    <property type="entry name" value="PHENYLALANYL-TRNA SYNTHETASE"/>
    <property type="match status" value="1"/>
</dbReference>
<gene>
    <name evidence="3" type="ORF">LSH36_1055g00092</name>
</gene>
<dbReference type="GO" id="GO:0070042">
    <property type="term" value="F:rRNA (uridine-N3-)-methyltransferase activity"/>
    <property type="evidence" value="ECO:0007669"/>
    <property type="project" value="InterPro"/>
</dbReference>
<evidence type="ECO:0000313" key="4">
    <source>
        <dbReference type="Proteomes" id="UP001208570"/>
    </source>
</evidence>
<dbReference type="InterPro" id="IPR036690">
    <property type="entry name" value="Fdx_antiC-bd_sf"/>
</dbReference>
<evidence type="ECO:0000256" key="1">
    <source>
        <dbReference type="SAM" id="MobiDB-lite"/>
    </source>
</evidence>
<dbReference type="SUPFAM" id="SSF54991">
    <property type="entry name" value="Anticodon-binding domain of PheRS"/>
    <property type="match status" value="1"/>
</dbReference>
<protein>
    <recommendedName>
        <fullName evidence="2">FDX-ACB domain-containing protein</fullName>
    </recommendedName>
</protein>
<feature type="region of interest" description="Disordered" evidence="1">
    <location>
        <begin position="674"/>
        <end position="694"/>
    </location>
</feature>
<dbReference type="Gene3D" id="3.30.70.380">
    <property type="entry name" value="Ferrodoxin-fold anticodon-binding domain"/>
    <property type="match status" value="1"/>
</dbReference>
<dbReference type="PANTHER" id="PTHR11538:SF26">
    <property type="entry name" value="FERREDOXIN-FOLD ANTICODON-BINDING DOMAIN-CONTAINING PROTEIN 1"/>
    <property type="match status" value="1"/>
</dbReference>
<dbReference type="Proteomes" id="UP001208570">
    <property type="component" value="Unassembled WGS sequence"/>
</dbReference>
<name>A0AAD9IW42_9ANNE</name>